<sequence>MAFLKKLRFPKFSRNKKETAETKVIDEKFPSDVVDAEKKAVDSQLSPVAEDRDGADAESANMDASSNAEKTKGSVNGSEVSVGDASESREVPESSKTTKSDWDCCGVSLTMP</sequence>
<organism evidence="2 3">
    <name type="scientific">Fistulifera solaris</name>
    <name type="common">Oleaginous diatom</name>
    <dbReference type="NCBI Taxonomy" id="1519565"/>
    <lineage>
        <taxon>Eukaryota</taxon>
        <taxon>Sar</taxon>
        <taxon>Stramenopiles</taxon>
        <taxon>Ochrophyta</taxon>
        <taxon>Bacillariophyta</taxon>
        <taxon>Bacillariophyceae</taxon>
        <taxon>Bacillariophycidae</taxon>
        <taxon>Naviculales</taxon>
        <taxon>Naviculaceae</taxon>
        <taxon>Fistulifera</taxon>
    </lineage>
</organism>
<evidence type="ECO:0000313" key="2">
    <source>
        <dbReference type="EMBL" id="GAX16762.1"/>
    </source>
</evidence>
<comment type="caution">
    <text evidence="2">The sequence shown here is derived from an EMBL/GenBank/DDBJ whole genome shotgun (WGS) entry which is preliminary data.</text>
</comment>
<dbReference type="EMBL" id="BDSP01000109">
    <property type="protein sequence ID" value="GAX16762.1"/>
    <property type="molecule type" value="Genomic_DNA"/>
</dbReference>
<reference evidence="2 3" key="1">
    <citation type="journal article" date="2015" name="Plant Cell">
        <title>Oil accumulation by the oleaginous diatom Fistulifera solaris as revealed by the genome and transcriptome.</title>
        <authorList>
            <person name="Tanaka T."/>
            <person name="Maeda Y."/>
            <person name="Veluchamy A."/>
            <person name="Tanaka M."/>
            <person name="Abida H."/>
            <person name="Marechal E."/>
            <person name="Bowler C."/>
            <person name="Muto M."/>
            <person name="Sunaga Y."/>
            <person name="Tanaka M."/>
            <person name="Yoshino T."/>
            <person name="Taniguchi T."/>
            <person name="Fukuda Y."/>
            <person name="Nemoto M."/>
            <person name="Matsumoto M."/>
            <person name="Wong P.S."/>
            <person name="Aburatani S."/>
            <person name="Fujibuchi W."/>
        </authorList>
    </citation>
    <scope>NUCLEOTIDE SEQUENCE [LARGE SCALE GENOMIC DNA]</scope>
    <source>
        <strain evidence="2 3">JPCC DA0580</strain>
    </source>
</reference>
<gene>
    <name evidence="2" type="ORF">FisN_21Hh210</name>
</gene>
<evidence type="ECO:0000256" key="1">
    <source>
        <dbReference type="SAM" id="MobiDB-lite"/>
    </source>
</evidence>
<accession>A0A1Z5JSD6</accession>
<name>A0A1Z5JSD6_FISSO</name>
<feature type="region of interest" description="Disordered" evidence="1">
    <location>
        <begin position="16"/>
        <end position="112"/>
    </location>
</feature>
<keyword evidence="3" id="KW-1185">Reference proteome</keyword>
<protein>
    <submittedName>
        <fullName evidence="2">Uncharacterized protein</fullName>
    </submittedName>
</protein>
<feature type="compositionally biased region" description="Polar residues" evidence="1">
    <location>
        <begin position="62"/>
        <end position="79"/>
    </location>
</feature>
<feature type="compositionally biased region" description="Basic and acidic residues" evidence="1">
    <location>
        <begin position="86"/>
        <end position="102"/>
    </location>
</feature>
<feature type="compositionally biased region" description="Basic and acidic residues" evidence="1">
    <location>
        <begin position="16"/>
        <end position="41"/>
    </location>
</feature>
<dbReference type="Proteomes" id="UP000198406">
    <property type="component" value="Unassembled WGS sequence"/>
</dbReference>
<proteinExistence type="predicted"/>
<dbReference type="InParanoid" id="A0A1Z5JSD6"/>
<evidence type="ECO:0000313" key="3">
    <source>
        <dbReference type="Proteomes" id="UP000198406"/>
    </source>
</evidence>
<dbReference type="AlphaFoldDB" id="A0A1Z5JSD6"/>